<accession>A0ABT1LAH1</accession>
<dbReference type="EMBL" id="JANCLU010000006">
    <property type="protein sequence ID" value="MCP8938439.1"/>
    <property type="molecule type" value="Genomic_DNA"/>
</dbReference>
<dbReference type="PANTHER" id="PTHR30520">
    <property type="entry name" value="FORMATE TRANSPORTER-RELATED"/>
    <property type="match status" value="1"/>
</dbReference>
<dbReference type="Gene3D" id="1.20.1080.10">
    <property type="entry name" value="Glycerol uptake facilitator protein"/>
    <property type="match status" value="1"/>
</dbReference>
<sequence>MSGKTRLSPAAKLPELSLREEKAVEAQSRPSAALIHETIRAEGESELDRTTGALLLSGLAAGLTMGLSLVAQGLLHARLPDAPWRELVVAFGYTIGFLIVILGRQQLFTENTLTPVLSLLYHRDARTLSRVLRLWALVLVANLAGTWFIAIVLAHGGVFGPDIAAAFDTLSRPAVAAPFWTTVLKAVFAGWLIATMAWLLPGSGSSPWFVIVALTYVVAVGQFAHVVAGSVDAFYLFETGELTLSGYATRFLLPTLIGNVIGGVALVAALNYGQAAPEVEPAPDAGA</sequence>
<comment type="subcellular location">
    <subcellularLocation>
        <location evidence="1">Membrane</location>
        <topology evidence="1">Multi-pass membrane protein</topology>
    </subcellularLocation>
</comment>
<gene>
    <name evidence="6" type="ORF">NK718_07915</name>
</gene>
<keyword evidence="4 5" id="KW-0472">Membrane</keyword>
<organism evidence="6 7">
    <name type="scientific">Alsobacter ponti</name>
    <dbReference type="NCBI Taxonomy" id="2962936"/>
    <lineage>
        <taxon>Bacteria</taxon>
        <taxon>Pseudomonadati</taxon>
        <taxon>Pseudomonadota</taxon>
        <taxon>Alphaproteobacteria</taxon>
        <taxon>Hyphomicrobiales</taxon>
        <taxon>Alsobacteraceae</taxon>
        <taxon>Alsobacter</taxon>
    </lineage>
</organism>
<evidence type="ECO:0000313" key="6">
    <source>
        <dbReference type="EMBL" id="MCP8938439.1"/>
    </source>
</evidence>
<feature type="transmembrane region" description="Helical" evidence="5">
    <location>
        <begin position="208"/>
        <end position="231"/>
    </location>
</feature>
<proteinExistence type="predicted"/>
<feature type="transmembrane region" description="Helical" evidence="5">
    <location>
        <begin position="179"/>
        <end position="201"/>
    </location>
</feature>
<evidence type="ECO:0000256" key="4">
    <source>
        <dbReference type="ARBA" id="ARBA00023136"/>
    </source>
</evidence>
<keyword evidence="2 5" id="KW-0812">Transmembrane</keyword>
<name>A0ABT1LAH1_9HYPH</name>
<dbReference type="Proteomes" id="UP001205890">
    <property type="component" value="Unassembled WGS sequence"/>
</dbReference>
<dbReference type="RefSeq" id="WP_254740375.1">
    <property type="nucleotide sequence ID" value="NZ_JANCLU010000006.1"/>
</dbReference>
<evidence type="ECO:0000256" key="3">
    <source>
        <dbReference type="ARBA" id="ARBA00022989"/>
    </source>
</evidence>
<evidence type="ECO:0000313" key="7">
    <source>
        <dbReference type="Proteomes" id="UP001205890"/>
    </source>
</evidence>
<evidence type="ECO:0000256" key="5">
    <source>
        <dbReference type="SAM" id="Phobius"/>
    </source>
</evidence>
<keyword evidence="3 5" id="KW-1133">Transmembrane helix</keyword>
<feature type="transmembrane region" description="Helical" evidence="5">
    <location>
        <begin position="53"/>
        <end position="75"/>
    </location>
</feature>
<dbReference type="Pfam" id="PF01226">
    <property type="entry name" value="Form_Nir_trans"/>
    <property type="match status" value="1"/>
</dbReference>
<dbReference type="PANTHER" id="PTHR30520:SF2">
    <property type="entry name" value="INNER MEMBRANE PROTEIN YFDC"/>
    <property type="match status" value="1"/>
</dbReference>
<dbReference type="InterPro" id="IPR000292">
    <property type="entry name" value="For/NO2_transpt"/>
</dbReference>
<reference evidence="6 7" key="1">
    <citation type="submission" date="2022-07" db="EMBL/GenBank/DDBJ databases">
        <authorList>
            <person name="Li W.-J."/>
            <person name="Deng Q.-Q."/>
        </authorList>
    </citation>
    <scope>NUCLEOTIDE SEQUENCE [LARGE SCALE GENOMIC DNA]</scope>
    <source>
        <strain evidence="6 7">SYSU M60028</strain>
    </source>
</reference>
<feature type="transmembrane region" description="Helical" evidence="5">
    <location>
        <begin position="251"/>
        <end position="272"/>
    </location>
</feature>
<comment type="caution">
    <text evidence="6">The sequence shown here is derived from an EMBL/GenBank/DDBJ whole genome shotgun (WGS) entry which is preliminary data.</text>
</comment>
<feature type="transmembrane region" description="Helical" evidence="5">
    <location>
        <begin position="87"/>
        <end position="103"/>
    </location>
</feature>
<keyword evidence="7" id="KW-1185">Reference proteome</keyword>
<protein>
    <submittedName>
        <fullName evidence="6">Formate/nitrite transporter family protein</fullName>
    </submittedName>
</protein>
<evidence type="ECO:0000256" key="2">
    <source>
        <dbReference type="ARBA" id="ARBA00022692"/>
    </source>
</evidence>
<feature type="transmembrane region" description="Helical" evidence="5">
    <location>
        <begin position="134"/>
        <end position="159"/>
    </location>
</feature>
<evidence type="ECO:0000256" key="1">
    <source>
        <dbReference type="ARBA" id="ARBA00004141"/>
    </source>
</evidence>
<dbReference type="InterPro" id="IPR023271">
    <property type="entry name" value="Aquaporin-like"/>
</dbReference>